<dbReference type="InterPro" id="IPR013022">
    <property type="entry name" value="Xyl_isomerase-like_TIM-brl"/>
</dbReference>
<dbReference type="Pfam" id="PF01261">
    <property type="entry name" value="AP_endonuc_2"/>
    <property type="match status" value="1"/>
</dbReference>
<dbReference type="GO" id="GO:0016853">
    <property type="term" value="F:isomerase activity"/>
    <property type="evidence" value="ECO:0007669"/>
    <property type="project" value="UniProtKB-KW"/>
</dbReference>
<dbReference type="EMBL" id="VTET01000004">
    <property type="protein sequence ID" value="TYS72482.1"/>
    <property type="molecule type" value="Genomic_DNA"/>
</dbReference>
<dbReference type="InterPro" id="IPR050312">
    <property type="entry name" value="IolE/XylAMocC-like"/>
</dbReference>
<evidence type="ECO:0000259" key="1">
    <source>
        <dbReference type="Pfam" id="PF01261"/>
    </source>
</evidence>
<feature type="domain" description="Xylose isomerase-like TIM barrel" evidence="1">
    <location>
        <begin position="25"/>
        <end position="227"/>
    </location>
</feature>
<dbReference type="PANTHER" id="PTHR12110:SF41">
    <property type="entry name" value="INOSOSE DEHYDRATASE"/>
    <property type="match status" value="1"/>
</dbReference>
<protein>
    <submittedName>
        <fullName evidence="2">Sugar phosphate isomerase/epimerase</fullName>
    </submittedName>
</protein>
<dbReference type="Gene3D" id="3.20.20.150">
    <property type="entry name" value="Divalent-metal-dependent TIM barrel enzymes"/>
    <property type="match status" value="1"/>
</dbReference>
<proteinExistence type="predicted"/>
<organism evidence="2 3">
    <name type="scientific">Sutcliffiella horikoshii</name>
    <dbReference type="NCBI Taxonomy" id="79883"/>
    <lineage>
        <taxon>Bacteria</taxon>
        <taxon>Bacillati</taxon>
        <taxon>Bacillota</taxon>
        <taxon>Bacilli</taxon>
        <taxon>Bacillales</taxon>
        <taxon>Bacillaceae</taxon>
        <taxon>Sutcliffiella</taxon>
    </lineage>
</organism>
<dbReference type="PANTHER" id="PTHR12110">
    <property type="entry name" value="HYDROXYPYRUVATE ISOMERASE"/>
    <property type="match status" value="1"/>
</dbReference>
<reference evidence="2 3" key="1">
    <citation type="submission" date="2019-08" db="EMBL/GenBank/DDBJ databases">
        <title>Bacillus genomes from the desert of Cuatro Cienegas, Coahuila.</title>
        <authorList>
            <person name="Olmedo-Alvarez G."/>
        </authorList>
    </citation>
    <scope>NUCLEOTIDE SEQUENCE [LARGE SCALE GENOMIC DNA]</scope>
    <source>
        <strain evidence="2 3">CH98b_3T</strain>
    </source>
</reference>
<dbReference type="OrthoDB" id="9798407at2"/>
<keyword evidence="2" id="KW-0413">Isomerase</keyword>
<accession>A0A5D4TD92</accession>
<gene>
    <name evidence="2" type="ORF">FZC75_09815</name>
</gene>
<dbReference type="AlphaFoldDB" id="A0A5D4TD92"/>
<dbReference type="InterPro" id="IPR036237">
    <property type="entry name" value="Xyl_isomerase-like_sf"/>
</dbReference>
<evidence type="ECO:0000313" key="2">
    <source>
        <dbReference type="EMBL" id="TYS72482.1"/>
    </source>
</evidence>
<dbReference type="SUPFAM" id="SSF51658">
    <property type="entry name" value="Xylose isomerase-like"/>
    <property type="match status" value="1"/>
</dbReference>
<evidence type="ECO:0000313" key="3">
    <source>
        <dbReference type="Proteomes" id="UP000324517"/>
    </source>
</evidence>
<name>A0A5D4TD92_9BACI</name>
<dbReference type="Proteomes" id="UP000324517">
    <property type="component" value="Unassembled WGS sequence"/>
</dbReference>
<comment type="caution">
    <text evidence="2">The sequence shown here is derived from an EMBL/GenBank/DDBJ whole genome shotgun (WGS) entry which is preliminary data.</text>
</comment>
<sequence>MKHKIAAQLYTVRDLLEKDFIGVLKELKEMGYAGVEMAGLYGHDPKEIAAALKELGLSVAGMHVGLDRLRNELPAVLDEAELFGTKHLVMPYVLEEDRTEEYYVSLKAELNELAVVLKKDGYTISYHNHDFEFHKEIDGKVVLEYLLEPSADNLLHAELDVYWVTKAGRDVQEFLSPLAGRVPTLHMKDMAAGEEGSFAEVGTGVIDFEPVLRWGEENGVQWYIIEQDVCPGNPLDSLRVSIGNLQGMMDRM</sequence>